<protein>
    <recommendedName>
        <fullName evidence="1">CHAT domain-containing protein</fullName>
    </recommendedName>
</protein>
<evidence type="ECO:0000259" key="1">
    <source>
        <dbReference type="Pfam" id="PF12770"/>
    </source>
</evidence>
<dbReference type="Proteomes" id="UP000320055">
    <property type="component" value="Unassembled WGS sequence"/>
</dbReference>
<reference evidence="2 3" key="1">
    <citation type="submission" date="2019-01" db="EMBL/GenBank/DDBJ databases">
        <authorList>
            <person name="Brito A."/>
        </authorList>
    </citation>
    <scope>NUCLEOTIDE SEQUENCE [LARGE SCALE GENOMIC DNA]</scope>
    <source>
        <strain evidence="2">1</strain>
    </source>
</reference>
<keyword evidence="3" id="KW-1185">Reference proteome</keyword>
<feature type="domain" description="CHAT" evidence="1">
    <location>
        <begin position="14"/>
        <end position="159"/>
    </location>
</feature>
<dbReference type="RefSeq" id="WP_222427056.1">
    <property type="nucleotide sequence ID" value="NZ_LR213845.1"/>
</dbReference>
<evidence type="ECO:0000313" key="3">
    <source>
        <dbReference type="Proteomes" id="UP000320055"/>
    </source>
</evidence>
<dbReference type="EMBL" id="CAACVJ010000695">
    <property type="protein sequence ID" value="VEP18705.1"/>
    <property type="molecule type" value="Genomic_DNA"/>
</dbReference>
<dbReference type="AlphaFoldDB" id="A0A563W4V6"/>
<gene>
    <name evidence="2" type="ORF">H1P_870008</name>
</gene>
<name>A0A563W4V6_9CYAN</name>
<proteinExistence type="predicted"/>
<dbReference type="InterPro" id="IPR024983">
    <property type="entry name" value="CHAT_dom"/>
</dbReference>
<dbReference type="Pfam" id="PF12770">
    <property type="entry name" value="CHAT"/>
    <property type="match status" value="1"/>
</dbReference>
<accession>A0A563W4V6</accession>
<organism evidence="2 3">
    <name type="scientific">Hyella patelloides LEGE 07179</name>
    <dbReference type="NCBI Taxonomy" id="945734"/>
    <lineage>
        <taxon>Bacteria</taxon>
        <taxon>Bacillati</taxon>
        <taxon>Cyanobacteriota</taxon>
        <taxon>Cyanophyceae</taxon>
        <taxon>Pleurocapsales</taxon>
        <taxon>Hyellaceae</taxon>
        <taxon>Hyella</taxon>
    </lineage>
</organism>
<sequence>MKSLPAIAFIAQVATKPYPIVHLATHGQFSSRAEDTFLLTWSDRINVKDLDQLLQERDFAEDTPIELLILSACQTATGDKQAALGLAGVAVRSGARSTIATLWSIQDDSTAELMTQFYRALKIPEISKAEALRQAQLSLLQNPQYQHPYYWSAFVLVGNWL</sequence>
<evidence type="ECO:0000313" key="2">
    <source>
        <dbReference type="EMBL" id="VEP18705.1"/>
    </source>
</evidence>